<name>A0A6L2P725_TANCI</name>
<evidence type="ECO:0008006" key="2">
    <source>
        <dbReference type="Google" id="ProtNLM"/>
    </source>
</evidence>
<reference evidence="1" key="1">
    <citation type="journal article" date="2019" name="Sci. Rep.">
        <title>Draft genome of Tanacetum cinerariifolium, the natural source of mosquito coil.</title>
        <authorList>
            <person name="Yamashiro T."/>
            <person name="Shiraishi A."/>
            <person name="Satake H."/>
            <person name="Nakayama K."/>
        </authorList>
    </citation>
    <scope>NUCLEOTIDE SEQUENCE</scope>
</reference>
<sequence>MNYFESNIRYDSNYSGFDQIKPPQYSVNPSLNIQNEPDAHELFISKLIQQKLQNVYAQPFLAIAITFDLPTMEPEDSLRMGDEHLDTIPEMESDEFINSSVENVVPNPSESEDSSDSKCDVPACDNFTTFSNLLFDADENFSSSDNESFSNEDISKKIYSNPLFNEQIISMKIDPHHFNAESNLIESLLNHNFSIISSLNIDSLLDEFAGELTLLKTIPLGIDETDCDPEEEIRLIEKLLYGNSSSRPAEEFISKNFDAVIESFSLFPILVEDNNSPMEEIDLSFTPDDSMPPSIEEDDYESERNMLIFEELLSNNSLSLPKNSHFILIFHHCLVLLRNHRMMIQES</sequence>
<gene>
    <name evidence="1" type="ORF">Tci_066144</name>
</gene>
<organism evidence="1">
    <name type="scientific">Tanacetum cinerariifolium</name>
    <name type="common">Dalmatian daisy</name>
    <name type="synonym">Chrysanthemum cinerariifolium</name>
    <dbReference type="NCBI Taxonomy" id="118510"/>
    <lineage>
        <taxon>Eukaryota</taxon>
        <taxon>Viridiplantae</taxon>
        <taxon>Streptophyta</taxon>
        <taxon>Embryophyta</taxon>
        <taxon>Tracheophyta</taxon>
        <taxon>Spermatophyta</taxon>
        <taxon>Magnoliopsida</taxon>
        <taxon>eudicotyledons</taxon>
        <taxon>Gunneridae</taxon>
        <taxon>Pentapetalae</taxon>
        <taxon>asterids</taxon>
        <taxon>campanulids</taxon>
        <taxon>Asterales</taxon>
        <taxon>Asteraceae</taxon>
        <taxon>Asteroideae</taxon>
        <taxon>Anthemideae</taxon>
        <taxon>Anthemidinae</taxon>
        <taxon>Tanacetum</taxon>
    </lineage>
</organism>
<evidence type="ECO:0000313" key="1">
    <source>
        <dbReference type="EMBL" id="GEU94166.1"/>
    </source>
</evidence>
<proteinExistence type="predicted"/>
<comment type="caution">
    <text evidence="1">The sequence shown here is derived from an EMBL/GenBank/DDBJ whole genome shotgun (WGS) entry which is preliminary data.</text>
</comment>
<accession>A0A6L2P725</accession>
<dbReference type="EMBL" id="BKCJ010011013">
    <property type="protein sequence ID" value="GEU94166.1"/>
    <property type="molecule type" value="Genomic_DNA"/>
</dbReference>
<protein>
    <recommendedName>
        <fullName evidence="2">Reverse transcriptase domain-containing protein</fullName>
    </recommendedName>
</protein>
<dbReference type="AlphaFoldDB" id="A0A6L2P725"/>